<feature type="compositionally biased region" description="Low complexity" evidence="3">
    <location>
        <begin position="536"/>
        <end position="577"/>
    </location>
</feature>
<evidence type="ECO:0000313" key="6">
    <source>
        <dbReference type="EMBL" id="GAQ88313.1"/>
    </source>
</evidence>
<dbReference type="GO" id="GO:0003723">
    <property type="term" value="F:RNA binding"/>
    <property type="evidence" value="ECO:0000318"/>
    <property type="project" value="GO_Central"/>
</dbReference>
<feature type="region of interest" description="Disordered" evidence="3">
    <location>
        <begin position="355"/>
        <end position="842"/>
    </location>
</feature>
<dbReference type="EMBL" id="DF237366">
    <property type="protein sequence ID" value="GAQ88313.1"/>
    <property type="molecule type" value="Genomic_DNA"/>
</dbReference>
<dbReference type="Gene3D" id="3.30.1370.10">
    <property type="entry name" value="K Homology domain, type 1"/>
    <property type="match status" value="1"/>
</dbReference>
<sequence>MEPKQDRKKRKWDVPGTAPAPVAGVAPSILGQPFGAGPDHVAAAAASQLLHKYPQLAVPQAVPMGVPGSSAAEEIRKKINQTLMQRGLIPGAKVDDSAAEREIVINDAPTAIRSQLTRRPVQEEIQRETGSVIITRGRYKAPGAPLDPSEKPLHLHISPGAHLPNEIAKQRAMEHAVTIVEDILKGGPGLRPRQGLVKPVTAMHTLFLHVGIEADAGFGLAARIRGPNNAYLDHISNESGAVLELRGRGSGTKEGPEGKEKDEPLQLVLMCSTAAGLDQAKKLANNLLDTIRTDWDAYSKPAAGTASAAAAAPPVAPQYPPYYYGYPYPPYPGAPPPYGAAPPFYGYYPPPAGPMGAQPTGPEASPSAQAQAPTPTSAPASGDQYQHPQQAPAASAATAAPLYPGSTAPAGPAGYSPAPYASPQDERKGIPPPPPEQRPPPPQSPAQTTPSPSPYQHMPPQQEQQYGHPDPYSHPAVPAPSSAPPPRAEPSPPPAPDAAPPPPSEEVPPAPPADASAHYQGYQYAPNGQPAQGLTQYPPQEQPEQGQGQYAVHGQPGQAQGQYAAQAYQGAAQGQYPPSGPQSGTGQYGAASGGGYAGPAAGASVYNLPVASYSAYPPPQSTQNGPSSQQQQFQPGPFSAQAQAQQGGYPPQGSGPAGGQYQQGRPAQPGPPAPYGGGGYPAAYQPSASGQASGYPGGMPQRPPQQQGPAEGEKKRKFQEFPTNGRGMPPQQANQGPLGLAPAGPTPGYGLGAQGLGAGGRGLMGPPPARAMGPPPMRGAMQQMGPPMNRPPAQSAQGYGIKLVDYGEEEEEENFRGSAGRPPHPGPQGGQGVQRPFWYPRG</sequence>
<dbReference type="SUPFAM" id="SSF54791">
    <property type="entry name" value="Eukaryotic type KH-domain (KH-domain type I)"/>
    <property type="match status" value="1"/>
</dbReference>
<accession>A0A1Y1ICJ3</accession>
<feature type="compositionally biased region" description="Low complexity" evidence="3">
    <location>
        <begin position="736"/>
        <end position="746"/>
    </location>
</feature>
<evidence type="ECO:0000256" key="3">
    <source>
        <dbReference type="SAM" id="MobiDB-lite"/>
    </source>
</evidence>
<dbReference type="InterPro" id="IPR055256">
    <property type="entry name" value="KH_1_KHDC4/BBP-like"/>
</dbReference>
<feature type="region of interest" description="Disordered" evidence="3">
    <location>
        <begin position="1"/>
        <end position="25"/>
    </location>
</feature>
<feature type="compositionally biased region" description="Pro residues" evidence="3">
    <location>
        <begin position="477"/>
        <end position="512"/>
    </location>
</feature>
<dbReference type="InterPro" id="IPR036612">
    <property type="entry name" value="KH_dom_type_1_sf"/>
</dbReference>
<dbReference type="InterPro" id="IPR047889">
    <property type="entry name" value="KHDC4_KH-I_second"/>
</dbReference>
<dbReference type="OrthoDB" id="397265at2759"/>
<dbReference type="FunFam" id="3.30.1370.10:FF:000037">
    <property type="entry name" value="KH domain protein"/>
    <property type="match status" value="1"/>
</dbReference>
<reference evidence="6 7" key="1">
    <citation type="journal article" date="2014" name="Nat. Commun.">
        <title>Klebsormidium flaccidum genome reveals primary factors for plant terrestrial adaptation.</title>
        <authorList>
            <person name="Hori K."/>
            <person name="Maruyama F."/>
            <person name="Fujisawa T."/>
            <person name="Togashi T."/>
            <person name="Yamamoto N."/>
            <person name="Seo M."/>
            <person name="Sato S."/>
            <person name="Yamada T."/>
            <person name="Mori H."/>
            <person name="Tajima N."/>
            <person name="Moriyama T."/>
            <person name="Ikeuchi M."/>
            <person name="Watanabe M."/>
            <person name="Wada H."/>
            <person name="Kobayashi K."/>
            <person name="Saito M."/>
            <person name="Masuda T."/>
            <person name="Sasaki-Sekimoto Y."/>
            <person name="Mashiguchi K."/>
            <person name="Awai K."/>
            <person name="Shimojima M."/>
            <person name="Masuda S."/>
            <person name="Iwai M."/>
            <person name="Nobusawa T."/>
            <person name="Narise T."/>
            <person name="Kondo S."/>
            <person name="Saito H."/>
            <person name="Sato R."/>
            <person name="Murakawa M."/>
            <person name="Ihara Y."/>
            <person name="Oshima-Yamada Y."/>
            <person name="Ohtaka K."/>
            <person name="Satoh M."/>
            <person name="Sonobe K."/>
            <person name="Ishii M."/>
            <person name="Ohtani R."/>
            <person name="Kanamori-Sato M."/>
            <person name="Honoki R."/>
            <person name="Miyazaki D."/>
            <person name="Mochizuki H."/>
            <person name="Umetsu J."/>
            <person name="Higashi K."/>
            <person name="Shibata D."/>
            <person name="Kamiya Y."/>
            <person name="Sato N."/>
            <person name="Nakamura Y."/>
            <person name="Tabata S."/>
            <person name="Ida S."/>
            <person name="Kurokawa K."/>
            <person name="Ohta H."/>
        </authorList>
    </citation>
    <scope>NUCLEOTIDE SEQUENCE [LARGE SCALE GENOMIC DNA]</scope>
    <source>
        <strain evidence="6 7">NIES-2285</strain>
    </source>
</reference>
<evidence type="ECO:0000313" key="7">
    <source>
        <dbReference type="Proteomes" id="UP000054558"/>
    </source>
</evidence>
<dbReference type="InterPro" id="IPR056149">
    <property type="entry name" value="PRP5/DDX46/KHDC4_KH"/>
</dbReference>
<evidence type="ECO:0000256" key="1">
    <source>
        <dbReference type="ARBA" id="ARBA00070402"/>
    </source>
</evidence>
<dbReference type="OMA" id="HSVIRIY"/>
<gene>
    <name evidence="6" type="ORF">KFL_004170110</name>
</gene>
<feature type="compositionally biased region" description="Pro residues" evidence="3">
    <location>
        <begin position="430"/>
        <end position="444"/>
    </location>
</feature>
<dbReference type="Proteomes" id="UP000054558">
    <property type="component" value="Unassembled WGS sequence"/>
</dbReference>
<protein>
    <recommendedName>
        <fullName evidence="1">Protein RIK</fullName>
    </recommendedName>
    <alternativeName>
        <fullName evidence="2">Rough sheath 2-interacting KH domain protein</fullName>
    </alternativeName>
</protein>
<feature type="compositionally biased region" description="Pro residues" evidence="3">
    <location>
        <begin position="765"/>
        <end position="777"/>
    </location>
</feature>
<feature type="compositionally biased region" description="Low complexity" evidence="3">
    <location>
        <begin position="355"/>
        <end position="423"/>
    </location>
</feature>
<dbReference type="Pfam" id="PF23469">
    <property type="entry name" value="KH_12"/>
    <property type="match status" value="1"/>
</dbReference>
<feature type="compositionally biased region" description="Low complexity" evidence="3">
    <location>
        <begin position="14"/>
        <end position="25"/>
    </location>
</feature>
<name>A0A1Y1ICJ3_KLENI</name>
<proteinExistence type="predicted"/>
<feature type="domain" description="ATP-dependent RNA helicase PRP5/DDX46/KHDC4 KH" evidence="5">
    <location>
        <begin position="100"/>
        <end position="188"/>
    </location>
</feature>
<evidence type="ECO:0000256" key="2">
    <source>
        <dbReference type="ARBA" id="ARBA00081001"/>
    </source>
</evidence>
<organism evidence="6 7">
    <name type="scientific">Klebsormidium nitens</name>
    <name type="common">Green alga</name>
    <name type="synonym">Ulothrix nitens</name>
    <dbReference type="NCBI Taxonomy" id="105231"/>
    <lineage>
        <taxon>Eukaryota</taxon>
        <taxon>Viridiplantae</taxon>
        <taxon>Streptophyta</taxon>
        <taxon>Klebsormidiophyceae</taxon>
        <taxon>Klebsormidiales</taxon>
        <taxon>Klebsormidiaceae</taxon>
        <taxon>Klebsormidium</taxon>
    </lineage>
</organism>
<dbReference type="PANTHER" id="PTHR15744:SF0">
    <property type="entry name" value="KH HOMOLOGY DOMAIN-CONTAINING PROTEIN 4"/>
    <property type="match status" value="1"/>
</dbReference>
<dbReference type="STRING" id="105231.A0A1Y1ICJ3"/>
<evidence type="ECO:0000259" key="5">
    <source>
        <dbReference type="Pfam" id="PF23469"/>
    </source>
</evidence>
<keyword evidence="7" id="KW-1185">Reference proteome</keyword>
<feature type="compositionally biased region" description="Low complexity" evidence="3">
    <location>
        <begin position="778"/>
        <end position="787"/>
    </location>
</feature>
<dbReference type="CDD" id="cd22386">
    <property type="entry name" value="KH-I_KHDC4_rpt2"/>
    <property type="match status" value="1"/>
</dbReference>
<feature type="compositionally biased region" description="Basic residues" evidence="3">
    <location>
        <begin position="1"/>
        <end position="11"/>
    </location>
</feature>
<feature type="domain" description="KHDC4/BBP-like KH-domain type I" evidence="4">
    <location>
        <begin position="215"/>
        <end position="289"/>
    </location>
</feature>
<dbReference type="AlphaFoldDB" id="A0A1Y1ICJ3"/>
<dbReference type="PANTHER" id="PTHR15744">
    <property type="entry name" value="BLOM7"/>
    <property type="match status" value="1"/>
</dbReference>
<feature type="compositionally biased region" description="Low complexity" evidence="3">
    <location>
        <begin position="698"/>
        <end position="709"/>
    </location>
</feature>
<dbReference type="GO" id="GO:0005634">
    <property type="term" value="C:nucleus"/>
    <property type="evidence" value="ECO:0000318"/>
    <property type="project" value="GO_Central"/>
</dbReference>
<evidence type="ECO:0000259" key="4">
    <source>
        <dbReference type="Pfam" id="PF22675"/>
    </source>
</evidence>
<dbReference type="InterPro" id="IPR031121">
    <property type="entry name" value="RIK/BLOM7"/>
</dbReference>
<feature type="compositionally biased region" description="Gly residues" evidence="3">
    <location>
        <begin position="747"/>
        <end position="763"/>
    </location>
</feature>
<dbReference type="Pfam" id="PF22675">
    <property type="entry name" value="KH-I_KHDC4-BBP"/>
    <property type="match status" value="1"/>
</dbReference>
<feature type="compositionally biased region" description="Low complexity" evidence="3">
    <location>
        <begin position="621"/>
        <end position="667"/>
    </location>
</feature>